<dbReference type="EMBL" id="AAWS01000022">
    <property type="protein sequence ID" value="EAY27607.1"/>
    <property type="molecule type" value="Genomic_DNA"/>
</dbReference>
<keyword evidence="1" id="KW-0472">Membrane</keyword>
<keyword evidence="1" id="KW-0812">Transmembrane</keyword>
<protein>
    <submittedName>
        <fullName evidence="2">Uncharacterized protein</fullName>
    </submittedName>
</protein>
<accession>A1ZPV2</accession>
<dbReference type="Proteomes" id="UP000004095">
    <property type="component" value="Unassembled WGS sequence"/>
</dbReference>
<proteinExistence type="predicted"/>
<feature type="transmembrane region" description="Helical" evidence="1">
    <location>
        <begin position="72"/>
        <end position="94"/>
    </location>
</feature>
<evidence type="ECO:0000313" key="2">
    <source>
        <dbReference type="EMBL" id="EAY27607.1"/>
    </source>
</evidence>
<dbReference type="AlphaFoldDB" id="A1ZPV2"/>
<keyword evidence="1" id="KW-1133">Transmembrane helix</keyword>
<name>A1ZPV2_MICM2</name>
<dbReference type="NCBIfam" id="NF047767">
    <property type="entry name" value="LBF_2804_fam"/>
    <property type="match status" value="1"/>
</dbReference>
<feature type="transmembrane region" description="Helical" evidence="1">
    <location>
        <begin position="180"/>
        <end position="200"/>
    </location>
</feature>
<evidence type="ECO:0000313" key="3">
    <source>
        <dbReference type="Proteomes" id="UP000004095"/>
    </source>
</evidence>
<sequence>MVKKQSVQAEDDYHILNDKEVKAIHQIRRWALAWSAALGVLGVLVLYLPIHFFPALFPSISMNLPWWGPAKVPVVSTIYSIVLVVIEVYFLTIVSLQAVHKMAKVCGFPNIDDPDYEKHLEGLYSIGMERESTEMANYGINPMAGLNKYYLMLVVVINRLKGTITNLLIKLLLKHLLGRVMLRLWINLAGIPVYAFWNAWATNTVLKEAKVRIMAPNMVIQLTDQLYELLKDDEEFKDFLFDALQFIAVIKRKFHHNHYFLVEKLILKFDIETKDQKALGRAQLIDRVNSINPEAREGIAKLFLFGMIIDGKLSLKEKKTLQELQQQGLITFDWATLKSWERSFVNGQGLEELLASKVLQNA</sequence>
<evidence type="ECO:0000256" key="1">
    <source>
        <dbReference type="SAM" id="Phobius"/>
    </source>
</evidence>
<gene>
    <name evidence="2" type="ORF">M23134_02854</name>
</gene>
<organism evidence="2 3">
    <name type="scientific">Microscilla marina ATCC 23134</name>
    <dbReference type="NCBI Taxonomy" id="313606"/>
    <lineage>
        <taxon>Bacteria</taxon>
        <taxon>Pseudomonadati</taxon>
        <taxon>Bacteroidota</taxon>
        <taxon>Cytophagia</taxon>
        <taxon>Cytophagales</taxon>
        <taxon>Microscillaceae</taxon>
        <taxon>Microscilla</taxon>
    </lineage>
</organism>
<keyword evidence="3" id="KW-1185">Reference proteome</keyword>
<reference evidence="2 3" key="1">
    <citation type="submission" date="2007-01" db="EMBL/GenBank/DDBJ databases">
        <authorList>
            <person name="Haygood M."/>
            <person name="Podell S."/>
            <person name="Anderson C."/>
            <person name="Hopkinson B."/>
            <person name="Roe K."/>
            <person name="Barbeau K."/>
            <person name="Gaasterland T."/>
            <person name="Ferriera S."/>
            <person name="Johnson J."/>
            <person name="Kravitz S."/>
            <person name="Beeson K."/>
            <person name="Sutton G."/>
            <person name="Rogers Y.-H."/>
            <person name="Friedman R."/>
            <person name="Frazier M."/>
            <person name="Venter J.C."/>
        </authorList>
    </citation>
    <scope>NUCLEOTIDE SEQUENCE [LARGE SCALE GENOMIC DNA]</scope>
    <source>
        <strain evidence="2 3">ATCC 23134</strain>
    </source>
</reference>
<feature type="transmembrane region" description="Helical" evidence="1">
    <location>
        <begin position="31"/>
        <end position="52"/>
    </location>
</feature>
<dbReference type="eggNOG" id="ENOG502ZBB2">
    <property type="taxonomic scope" value="Bacteria"/>
</dbReference>
<comment type="caution">
    <text evidence="2">The sequence shown here is derived from an EMBL/GenBank/DDBJ whole genome shotgun (WGS) entry which is preliminary data.</text>
</comment>